<feature type="domain" description="SS18 N-terminal" evidence="2">
    <location>
        <begin position="13"/>
        <end position="69"/>
    </location>
</feature>
<keyword evidence="4" id="KW-1185">Reference proteome</keyword>
<evidence type="ECO:0000313" key="3">
    <source>
        <dbReference type="EMBL" id="KAK8545463.1"/>
    </source>
</evidence>
<dbReference type="EMBL" id="JBBPBM010000023">
    <property type="protein sequence ID" value="KAK8545463.1"/>
    <property type="molecule type" value="Genomic_DNA"/>
</dbReference>
<evidence type="ECO:0000313" key="4">
    <source>
        <dbReference type="Proteomes" id="UP001472677"/>
    </source>
</evidence>
<dbReference type="InterPro" id="IPR007726">
    <property type="entry name" value="SS18_N"/>
</dbReference>
<comment type="similarity">
    <text evidence="1">Belongs to the SS18 family.</text>
</comment>
<proteinExistence type="inferred from homology"/>
<evidence type="ECO:0000259" key="2">
    <source>
        <dbReference type="Pfam" id="PF05030"/>
    </source>
</evidence>
<accession>A0ABR2DT16</accession>
<organism evidence="3 4">
    <name type="scientific">Hibiscus sabdariffa</name>
    <name type="common">roselle</name>
    <dbReference type="NCBI Taxonomy" id="183260"/>
    <lineage>
        <taxon>Eukaryota</taxon>
        <taxon>Viridiplantae</taxon>
        <taxon>Streptophyta</taxon>
        <taxon>Embryophyta</taxon>
        <taxon>Tracheophyta</taxon>
        <taxon>Spermatophyta</taxon>
        <taxon>Magnoliopsida</taxon>
        <taxon>eudicotyledons</taxon>
        <taxon>Gunneridae</taxon>
        <taxon>Pentapetalae</taxon>
        <taxon>rosids</taxon>
        <taxon>malvids</taxon>
        <taxon>Malvales</taxon>
        <taxon>Malvaceae</taxon>
        <taxon>Malvoideae</taxon>
        <taxon>Hibiscus</taxon>
    </lineage>
</organism>
<reference evidence="3 4" key="1">
    <citation type="journal article" date="2024" name="G3 (Bethesda)">
        <title>Genome assembly of Hibiscus sabdariffa L. provides insights into metabolisms of medicinal natural products.</title>
        <authorList>
            <person name="Kim T."/>
        </authorList>
    </citation>
    <scope>NUCLEOTIDE SEQUENCE [LARGE SCALE GENOMIC DNA]</scope>
    <source>
        <strain evidence="3">TK-2024</strain>
        <tissue evidence="3">Old leaves</tissue>
    </source>
</reference>
<evidence type="ECO:0000256" key="1">
    <source>
        <dbReference type="ARBA" id="ARBA00007945"/>
    </source>
</evidence>
<comment type="caution">
    <text evidence="3">The sequence shown here is derived from an EMBL/GenBank/DDBJ whole genome shotgun (WGS) entry which is preliminary data.</text>
</comment>
<dbReference type="Proteomes" id="UP001472677">
    <property type="component" value="Unassembled WGS sequence"/>
</dbReference>
<sequence>MEQNTVAAYNPNNVTTDHIQQYLDENKSLILKIVESQYSGKLSECVEDQARLQQNLMYLAAIADSQVTVNKFIPEVVRGPTVDYFFDQIHRENGTFVGLFPSSGTMQPGAGHQQAQPMTPHSLMASRASMLPDFVSVSSGGGRAIAGGIKLDVGSALGSPEDRETADDGN</sequence>
<gene>
    <name evidence="3" type="ORF">V6N12_026297</name>
</gene>
<name>A0ABR2DT16_9ROSI</name>
<dbReference type="Pfam" id="PF05030">
    <property type="entry name" value="SSXT"/>
    <property type="match status" value="1"/>
</dbReference>
<protein>
    <recommendedName>
        <fullName evidence="2">SS18 N-terminal domain-containing protein</fullName>
    </recommendedName>
</protein>